<comment type="caution">
    <text evidence="10">The sequence shown here is derived from an EMBL/GenBank/DDBJ whole genome shotgun (WGS) entry which is preliminary data.</text>
</comment>
<dbReference type="CDD" id="cd13565">
    <property type="entry name" value="PBP2_PstS"/>
    <property type="match status" value="1"/>
</dbReference>
<evidence type="ECO:0000313" key="10">
    <source>
        <dbReference type="EMBL" id="MBC3911312.1"/>
    </source>
</evidence>
<name>A0ABR6ZJ89_9BURK</name>
<keyword evidence="5 7" id="KW-0813">Transport</keyword>
<dbReference type="NCBIfam" id="TIGR00975">
    <property type="entry name" value="3a0107s03"/>
    <property type="match status" value="1"/>
</dbReference>
<dbReference type="PANTHER" id="PTHR42996">
    <property type="entry name" value="PHOSPHATE-BINDING PROTEIN PSTS"/>
    <property type="match status" value="1"/>
</dbReference>
<reference evidence="10 11" key="1">
    <citation type="submission" date="2020-08" db="EMBL/GenBank/DDBJ databases">
        <title>Novel species isolated from subtropical streams in China.</title>
        <authorList>
            <person name="Lu H."/>
        </authorList>
    </citation>
    <scope>NUCLEOTIDE SEQUENCE [LARGE SCALE GENOMIC DNA]</scope>
    <source>
        <strain evidence="10 11">NL8W</strain>
    </source>
</reference>
<dbReference type="Proteomes" id="UP000646911">
    <property type="component" value="Unassembled WGS sequence"/>
</dbReference>
<evidence type="ECO:0000256" key="6">
    <source>
        <dbReference type="ARBA" id="ARBA00022592"/>
    </source>
</evidence>
<dbReference type="InterPro" id="IPR005673">
    <property type="entry name" value="ABC_phos-bd_PstS"/>
</dbReference>
<dbReference type="PANTHER" id="PTHR42996:SF1">
    <property type="entry name" value="PHOSPHATE-BINDING PROTEIN PSTS"/>
    <property type="match status" value="1"/>
</dbReference>
<keyword evidence="8" id="KW-0732">Signal</keyword>
<feature type="domain" description="PBP" evidence="9">
    <location>
        <begin position="22"/>
        <end position="305"/>
    </location>
</feature>
<evidence type="ECO:0000256" key="4">
    <source>
        <dbReference type="ARBA" id="ARBA00021889"/>
    </source>
</evidence>
<keyword evidence="11" id="KW-1185">Reference proteome</keyword>
<evidence type="ECO:0000256" key="8">
    <source>
        <dbReference type="SAM" id="SignalP"/>
    </source>
</evidence>
<feature type="chain" id="PRO_5046344350" description="Phosphate-binding protein PstS" evidence="8">
    <location>
        <begin position="23"/>
        <end position="348"/>
    </location>
</feature>
<accession>A0ABR6ZJ89</accession>
<protein>
    <recommendedName>
        <fullName evidence="4 7">Phosphate-binding protein PstS</fullName>
    </recommendedName>
</protein>
<comment type="similarity">
    <text evidence="2 7">Belongs to the PstS family.</text>
</comment>
<evidence type="ECO:0000256" key="5">
    <source>
        <dbReference type="ARBA" id="ARBA00022448"/>
    </source>
</evidence>
<dbReference type="SUPFAM" id="SSF53850">
    <property type="entry name" value="Periplasmic binding protein-like II"/>
    <property type="match status" value="1"/>
</dbReference>
<evidence type="ECO:0000256" key="7">
    <source>
        <dbReference type="PIRNR" id="PIRNR002756"/>
    </source>
</evidence>
<dbReference type="Gene3D" id="3.40.190.10">
    <property type="entry name" value="Periplasmic binding protein-like II"/>
    <property type="match status" value="2"/>
</dbReference>
<evidence type="ECO:0000313" key="11">
    <source>
        <dbReference type="Proteomes" id="UP000646911"/>
    </source>
</evidence>
<gene>
    <name evidence="10" type="primary">pstS</name>
    <name evidence="10" type="ORF">H8L47_27500</name>
</gene>
<dbReference type="InterPro" id="IPR050962">
    <property type="entry name" value="Phosphate-bind_PstS"/>
</dbReference>
<evidence type="ECO:0000256" key="3">
    <source>
        <dbReference type="ARBA" id="ARBA00011529"/>
    </source>
</evidence>
<comment type="subunit">
    <text evidence="3 7">The complex is composed of two ATP-binding proteins (PstB), two transmembrane proteins (PstC and PstA) and a solute-binding protein (PstS).</text>
</comment>
<evidence type="ECO:0000259" key="9">
    <source>
        <dbReference type="Pfam" id="PF12849"/>
    </source>
</evidence>
<organism evidence="10 11">
    <name type="scientific">Undibacterium umbellatum</name>
    <dbReference type="NCBI Taxonomy" id="2762300"/>
    <lineage>
        <taxon>Bacteria</taxon>
        <taxon>Pseudomonadati</taxon>
        <taxon>Pseudomonadota</taxon>
        <taxon>Betaproteobacteria</taxon>
        <taxon>Burkholderiales</taxon>
        <taxon>Oxalobacteraceae</taxon>
        <taxon>Undibacterium</taxon>
    </lineage>
</organism>
<dbReference type="InterPro" id="IPR024370">
    <property type="entry name" value="PBP_domain"/>
</dbReference>
<proteinExistence type="inferred from homology"/>
<feature type="signal peptide" evidence="8">
    <location>
        <begin position="1"/>
        <end position="22"/>
    </location>
</feature>
<dbReference type="PIRSF" id="PIRSF002756">
    <property type="entry name" value="PstS"/>
    <property type="match status" value="1"/>
</dbReference>
<keyword evidence="6 7" id="KW-0592">Phosphate transport</keyword>
<dbReference type="Pfam" id="PF12849">
    <property type="entry name" value="PBP_like_2"/>
    <property type="match status" value="1"/>
</dbReference>
<sequence>MHITRIFSLFLFLFCNLYPAIAATISGAGSSAAAPLYTKWAEAYNKKTETSVVYQAVGSSTGIKQIKTKAVDFGASNVALSLVDLKHDGLIQFPSAISGVVAVVNIPGIATGKLKLTGDILTDIFARKISQWNDPAIATLNPDLKLPKKAIEVIVRQDGSGTTYNFTDYLSKQKTDWQSAYGKNFTIKWHPELIQAKGSSGISAAIKKTPYAISYIDYNYVLQDNLDYVLLKNRDGKFVAPSADAFASSMINSGWKTQGSFEEMLTDRPGANSWPITMGTFVILQKIAANPEKAIATMKFFTWSFMNSDHLVRAVDMVRLPDSIQARVFKEMMTVADASGKPLQWIPQ</sequence>
<evidence type="ECO:0000256" key="2">
    <source>
        <dbReference type="ARBA" id="ARBA00008725"/>
    </source>
</evidence>
<dbReference type="EMBL" id="JACOFX010000029">
    <property type="protein sequence ID" value="MBC3911312.1"/>
    <property type="molecule type" value="Genomic_DNA"/>
</dbReference>
<comment type="function">
    <text evidence="1 7">Part of the ABC transporter complex PstSACB involved in phosphate import.</text>
</comment>
<evidence type="ECO:0000256" key="1">
    <source>
        <dbReference type="ARBA" id="ARBA00002841"/>
    </source>
</evidence>